<feature type="compositionally biased region" description="Basic and acidic residues" evidence="1">
    <location>
        <begin position="42"/>
        <end position="67"/>
    </location>
</feature>
<organism evidence="2">
    <name type="scientific">uncultured Rubrobacteraceae bacterium</name>
    <dbReference type="NCBI Taxonomy" id="349277"/>
    <lineage>
        <taxon>Bacteria</taxon>
        <taxon>Bacillati</taxon>
        <taxon>Actinomycetota</taxon>
        <taxon>Rubrobacteria</taxon>
        <taxon>Rubrobacterales</taxon>
        <taxon>Rubrobacteraceae</taxon>
        <taxon>environmental samples</taxon>
    </lineage>
</organism>
<reference evidence="2" key="1">
    <citation type="submission" date="2020-02" db="EMBL/GenBank/DDBJ databases">
        <authorList>
            <person name="Meier V. D."/>
        </authorList>
    </citation>
    <scope>NUCLEOTIDE SEQUENCE</scope>
    <source>
        <strain evidence="2">AVDCRST_MAG12</strain>
    </source>
</reference>
<feature type="region of interest" description="Disordered" evidence="1">
    <location>
        <begin position="14"/>
        <end position="67"/>
    </location>
</feature>
<name>A0A6J4RC42_9ACTN</name>
<dbReference type="EMBL" id="CADCVK010000070">
    <property type="protein sequence ID" value="CAA9467155.1"/>
    <property type="molecule type" value="Genomic_DNA"/>
</dbReference>
<feature type="non-terminal residue" evidence="2">
    <location>
        <position position="1"/>
    </location>
</feature>
<feature type="compositionally biased region" description="Basic residues" evidence="1">
    <location>
        <begin position="29"/>
        <end position="41"/>
    </location>
</feature>
<sequence length="67" mass="8134">ALLERLRLRRLGLRRLPRGRQPRPDLPVPRHRDRRQRRHSAPRRELRAGPTHRGRDNSRRRLPGEEV</sequence>
<gene>
    <name evidence="2" type="ORF">AVDCRST_MAG12-418</name>
</gene>
<evidence type="ECO:0000313" key="2">
    <source>
        <dbReference type="EMBL" id="CAA9467155.1"/>
    </source>
</evidence>
<protein>
    <submittedName>
        <fullName evidence="2">Uncharacterized protein</fullName>
    </submittedName>
</protein>
<accession>A0A6J4RC42</accession>
<dbReference type="AlphaFoldDB" id="A0A6J4RC42"/>
<evidence type="ECO:0000256" key="1">
    <source>
        <dbReference type="SAM" id="MobiDB-lite"/>
    </source>
</evidence>
<proteinExistence type="predicted"/>
<feature type="non-terminal residue" evidence="2">
    <location>
        <position position="67"/>
    </location>
</feature>